<dbReference type="VEuPathDB" id="FungiDB:FMAN_14479"/>
<evidence type="ECO:0000313" key="2">
    <source>
        <dbReference type="Proteomes" id="UP000184255"/>
    </source>
</evidence>
<keyword evidence="2" id="KW-1185">Reference proteome</keyword>
<proteinExistence type="predicted"/>
<dbReference type="Proteomes" id="UP000184255">
    <property type="component" value="Unassembled WGS sequence"/>
</dbReference>
<evidence type="ECO:0000313" key="1">
    <source>
        <dbReference type="EMBL" id="CVL07600.1"/>
    </source>
</evidence>
<dbReference type="GeneID" id="65093726"/>
<name>A0A1L7UA58_FUSMA</name>
<reference evidence="2" key="1">
    <citation type="journal article" date="2016" name="Genome Biol. Evol.">
        <title>Comparative 'omics' of the Fusarium fujikuroi species complex highlights differences in genetic potential and metabolite synthesis.</title>
        <authorList>
            <person name="Niehaus E.-M."/>
            <person name="Muensterkoetter M."/>
            <person name="Proctor R.H."/>
            <person name="Brown D.W."/>
            <person name="Sharon A."/>
            <person name="Idan Y."/>
            <person name="Oren-Young L."/>
            <person name="Sieber C.M."/>
            <person name="Novak O."/>
            <person name="Pencik A."/>
            <person name="Tarkowska D."/>
            <person name="Hromadova K."/>
            <person name="Freeman S."/>
            <person name="Maymon M."/>
            <person name="Elazar M."/>
            <person name="Youssef S.A."/>
            <person name="El-Shabrawy E.S.M."/>
            <person name="Shalaby A.B.A."/>
            <person name="Houterman P."/>
            <person name="Brock N.L."/>
            <person name="Burkhardt I."/>
            <person name="Tsavkelova E.A."/>
            <person name="Dickschat J.S."/>
            <person name="Galuszka P."/>
            <person name="Gueldener U."/>
            <person name="Tudzynski B."/>
        </authorList>
    </citation>
    <scope>NUCLEOTIDE SEQUENCE [LARGE SCALE GENOMIC DNA]</scope>
    <source>
        <strain evidence="2">MRC7560</strain>
    </source>
</reference>
<comment type="caution">
    <text evidence="1">The sequence shown here is derived from an EMBL/GenBank/DDBJ whole genome shotgun (WGS) entry which is preliminary data.</text>
</comment>
<dbReference type="AlphaFoldDB" id="A0A1L7UA58"/>
<protein>
    <submittedName>
        <fullName evidence="1">Uncharacterized protein</fullName>
    </submittedName>
</protein>
<accession>A0A1L7UA58</accession>
<dbReference type="EMBL" id="FCQH01000020">
    <property type="protein sequence ID" value="CVL07600.1"/>
    <property type="molecule type" value="Genomic_DNA"/>
</dbReference>
<organism evidence="1 2">
    <name type="scientific">Fusarium mangiferae</name>
    <name type="common">Mango malformation disease fungus</name>
    <dbReference type="NCBI Taxonomy" id="192010"/>
    <lineage>
        <taxon>Eukaryota</taxon>
        <taxon>Fungi</taxon>
        <taxon>Dikarya</taxon>
        <taxon>Ascomycota</taxon>
        <taxon>Pezizomycotina</taxon>
        <taxon>Sordariomycetes</taxon>
        <taxon>Hypocreomycetidae</taxon>
        <taxon>Hypocreales</taxon>
        <taxon>Nectriaceae</taxon>
        <taxon>Fusarium</taxon>
        <taxon>Fusarium fujikuroi species complex</taxon>
    </lineage>
</organism>
<dbReference type="RefSeq" id="XP_041690588.1">
    <property type="nucleotide sequence ID" value="XM_041825182.1"/>
</dbReference>
<sequence length="147" mass="16496">MRLTKKVAGPKSEFSICLRRQSPSPTVPLYKKPILLRPLGFFSFLLHVDNTSENHFYSIRPSLGSLKEPQIPPWLMNVYPRHPRVNTFWSSRSVRKDGGGCLVQLLYRDGLLDDLDPSCGLAFGRVAGVGVDGRLTGVFSFILFIAF</sequence>
<gene>
    <name evidence="1" type="ORF">FMAN_14479</name>
</gene>